<feature type="region of interest" description="Disordered" evidence="5">
    <location>
        <begin position="307"/>
        <end position="336"/>
    </location>
</feature>
<evidence type="ECO:0000256" key="5">
    <source>
        <dbReference type="SAM" id="MobiDB-lite"/>
    </source>
</evidence>
<reference evidence="7" key="1">
    <citation type="submission" date="2021-01" db="EMBL/GenBank/DDBJ databases">
        <authorList>
            <person name="Corre E."/>
            <person name="Pelletier E."/>
            <person name="Niang G."/>
            <person name="Scheremetjew M."/>
            <person name="Finn R."/>
            <person name="Kale V."/>
            <person name="Holt S."/>
            <person name="Cochrane G."/>
            <person name="Meng A."/>
            <person name="Brown T."/>
            <person name="Cohen L."/>
        </authorList>
    </citation>
    <scope>NUCLEOTIDE SEQUENCE</scope>
    <source>
        <strain evidence="7">SAG 63-3</strain>
    </source>
</reference>
<organism evidence="7">
    <name type="scientific">Polytomella parva</name>
    <dbReference type="NCBI Taxonomy" id="51329"/>
    <lineage>
        <taxon>Eukaryota</taxon>
        <taxon>Viridiplantae</taxon>
        <taxon>Chlorophyta</taxon>
        <taxon>core chlorophytes</taxon>
        <taxon>Chlorophyceae</taxon>
        <taxon>CS clade</taxon>
        <taxon>Chlamydomonadales</taxon>
        <taxon>Chlamydomonadaceae</taxon>
        <taxon>Polytomella</taxon>
    </lineage>
</organism>
<dbReference type="Pfam" id="PF04427">
    <property type="entry name" value="Brix"/>
    <property type="match status" value="1"/>
</dbReference>
<evidence type="ECO:0000256" key="2">
    <source>
        <dbReference type="ARBA" id="ARBA00010782"/>
    </source>
</evidence>
<feature type="domain" description="Brix" evidence="6">
    <location>
        <begin position="50"/>
        <end position="259"/>
    </location>
</feature>
<sequence length="336" mass="37847">MVASTKGKDKPTDKLKALKTQSGVKERKSLTRRGKRFLENRAPKLVEDAKRILLLYGNNTSQVVKDALTDIQRMKKMESTKYTRKNSEVRPFEAGGETSLEHYCRKADCGLFALASHTKKRPHNLTLGRVFDFHLYDALELGVDDLKTITDFGRAGTKAQLGNKPLIAFVGEKFESVPVMKQAKSILLDTFRGEQALRLNLAGVDRIVFAIAVSDTHLQLRQYSIRFKKSGTSLPRVAVEEMGPRMALSVRRVRAASADMEKEAMKKPAVEKKKQKNVGSDLLDGKVGRIYMPKQEVVKMSLAKYKGTKRVRREATAERKRKIKSGETQPAKKQRV</sequence>
<evidence type="ECO:0000256" key="3">
    <source>
        <dbReference type="ARBA" id="ARBA00023242"/>
    </source>
</evidence>
<feature type="region of interest" description="Disordered" evidence="5">
    <location>
        <begin position="1"/>
        <end position="29"/>
    </location>
</feature>
<proteinExistence type="inferred from homology"/>
<protein>
    <recommendedName>
        <fullName evidence="4">Ribosome production factor 2 homolog</fullName>
    </recommendedName>
    <alternativeName>
        <fullName evidence="4">Ribosome biogenesis protein RPF2 homolog</fullName>
    </alternativeName>
</protein>
<keyword evidence="3 4" id="KW-0539">Nucleus</keyword>
<dbReference type="SMART" id="SM00879">
    <property type="entry name" value="Brix"/>
    <property type="match status" value="1"/>
</dbReference>
<evidence type="ECO:0000256" key="1">
    <source>
        <dbReference type="ARBA" id="ARBA00004604"/>
    </source>
</evidence>
<dbReference type="InterPro" id="IPR007109">
    <property type="entry name" value="Brix"/>
</dbReference>
<comment type="similarity">
    <text evidence="2 4">Belongs to the RPF2 family.</text>
</comment>
<comment type="subcellular location">
    <subcellularLocation>
        <location evidence="1 4">Nucleus</location>
        <location evidence="1 4">Nucleolus</location>
    </subcellularLocation>
</comment>
<dbReference type="GO" id="GO:0000463">
    <property type="term" value="P:maturation of LSU-rRNA from tricistronic rRNA transcript (SSU-rRNA, 5.8S rRNA, LSU-rRNA)"/>
    <property type="evidence" value="ECO:0007669"/>
    <property type="project" value="TreeGrafter"/>
</dbReference>
<evidence type="ECO:0000256" key="4">
    <source>
        <dbReference type="RuleBase" id="RU367086"/>
    </source>
</evidence>
<evidence type="ECO:0000259" key="6">
    <source>
        <dbReference type="PROSITE" id="PS50833"/>
    </source>
</evidence>
<gene>
    <name evidence="7" type="ORF">PPAR00522_LOCUS14616</name>
</gene>
<feature type="compositionally biased region" description="Basic and acidic residues" evidence="5">
    <location>
        <begin position="1"/>
        <end position="16"/>
    </location>
</feature>
<dbReference type="PANTHER" id="PTHR12728">
    <property type="entry name" value="BRIX DOMAIN CONTAINING PROTEIN"/>
    <property type="match status" value="1"/>
</dbReference>
<accession>A0A7S0V4Q9</accession>
<dbReference type="EMBL" id="HBFM01022486">
    <property type="protein sequence ID" value="CAD8779990.1"/>
    <property type="molecule type" value="Transcribed_RNA"/>
</dbReference>
<dbReference type="GO" id="GO:0005730">
    <property type="term" value="C:nucleolus"/>
    <property type="evidence" value="ECO:0007669"/>
    <property type="project" value="UniProtKB-SubCell"/>
</dbReference>
<dbReference type="AlphaFoldDB" id="A0A7S0V4Q9"/>
<name>A0A7S0V4Q9_9CHLO</name>
<dbReference type="PROSITE" id="PS50833">
    <property type="entry name" value="BRIX"/>
    <property type="match status" value="1"/>
</dbReference>
<dbReference type="GO" id="GO:0019843">
    <property type="term" value="F:rRNA binding"/>
    <property type="evidence" value="ECO:0007669"/>
    <property type="project" value="UniProtKB-UniRule"/>
</dbReference>
<dbReference type="InterPro" id="IPR039770">
    <property type="entry name" value="Rpf2"/>
</dbReference>
<dbReference type="GO" id="GO:0000027">
    <property type="term" value="P:ribosomal large subunit assembly"/>
    <property type="evidence" value="ECO:0007669"/>
    <property type="project" value="InterPro"/>
</dbReference>
<evidence type="ECO:0000313" key="7">
    <source>
        <dbReference type="EMBL" id="CAD8779990.1"/>
    </source>
</evidence>
<dbReference type="PANTHER" id="PTHR12728:SF0">
    <property type="entry name" value="RIBOSOME PRODUCTION FACTOR 2 HOMOLOG"/>
    <property type="match status" value="1"/>
</dbReference>